<comment type="caution">
    <text evidence="1">The sequence shown here is derived from an EMBL/GenBank/DDBJ whole genome shotgun (WGS) entry which is preliminary data.</text>
</comment>
<proteinExistence type="predicted"/>
<keyword evidence="1" id="KW-0378">Hydrolase</keyword>
<dbReference type="Proteomes" id="UP000256541">
    <property type="component" value="Unassembled WGS sequence"/>
</dbReference>
<sequence length="225" mass="23550">MAREGSPAAVLFDIDGTLVDSNYLHVFAWSLALNDVGHRVDDWRIHALIGMDSAGLKDELLGDDADRLGNAASDAHSSRYAELAGELRPFAGARDLLAECALRGVRVVLATSAPADELKKLRDALDSEDSLYAVTSSEDVETAKPSPDLVRVALERAGVHASRAVMVGDTVWDIQAADRAGVRCIGVRSGGIGAAALEEAGAVAVYDDVAALLAAFDESPLAGLL</sequence>
<dbReference type="InterPro" id="IPR036412">
    <property type="entry name" value="HAD-like_sf"/>
</dbReference>
<dbReference type="GO" id="GO:0005829">
    <property type="term" value="C:cytosol"/>
    <property type="evidence" value="ECO:0007669"/>
    <property type="project" value="TreeGrafter"/>
</dbReference>
<dbReference type="Pfam" id="PF00702">
    <property type="entry name" value="Hydrolase"/>
    <property type="match status" value="1"/>
</dbReference>
<evidence type="ECO:0000313" key="1">
    <source>
        <dbReference type="EMBL" id="RFA15933.1"/>
    </source>
</evidence>
<dbReference type="SFLD" id="SFLDS00003">
    <property type="entry name" value="Haloacid_Dehalogenase"/>
    <property type="match status" value="1"/>
</dbReference>
<dbReference type="NCBIfam" id="TIGR01509">
    <property type="entry name" value="HAD-SF-IA-v3"/>
    <property type="match status" value="1"/>
</dbReference>
<name>A0A3E0W343_9MICO</name>
<dbReference type="InterPro" id="IPR050155">
    <property type="entry name" value="HAD-like_hydrolase_sf"/>
</dbReference>
<dbReference type="OrthoDB" id="9793014at2"/>
<accession>A0A3E0W343</accession>
<dbReference type="SFLD" id="SFLDG01129">
    <property type="entry name" value="C1.5:_HAD__Beta-PGM__Phosphata"/>
    <property type="match status" value="1"/>
</dbReference>
<reference evidence="1 2" key="1">
    <citation type="submission" date="2017-04" db="EMBL/GenBank/DDBJ databases">
        <title>Comparative genome analysis of Subtercola boreus.</title>
        <authorList>
            <person name="Cho Y.-J."/>
            <person name="Cho A."/>
            <person name="Kim O.-S."/>
            <person name="Lee J.-I."/>
        </authorList>
    </citation>
    <scope>NUCLEOTIDE SEQUENCE [LARGE SCALE GENOMIC DNA]</scope>
    <source>
        <strain evidence="1 2">P27479</strain>
    </source>
</reference>
<dbReference type="GO" id="GO:0008967">
    <property type="term" value="F:phosphoglycolate phosphatase activity"/>
    <property type="evidence" value="ECO:0007669"/>
    <property type="project" value="TreeGrafter"/>
</dbReference>
<dbReference type="NCBIfam" id="TIGR01549">
    <property type="entry name" value="HAD-SF-IA-v1"/>
    <property type="match status" value="1"/>
</dbReference>
<dbReference type="PANTHER" id="PTHR43434:SF16">
    <property type="entry name" value="BLL8046 PROTEIN"/>
    <property type="match status" value="1"/>
</dbReference>
<dbReference type="InterPro" id="IPR023214">
    <property type="entry name" value="HAD_sf"/>
</dbReference>
<dbReference type="InterPro" id="IPR023198">
    <property type="entry name" value="PGP-like_dom2"/>
</dbReference>
<dbReference type="PANTHER" id="PTHR43434">
    <property type="entry name" value="PHOSPHOGLYCOLATE PHOSPHATASE"/>
    <property type="match status" value="1"/>
</dbReference>
<dbReference type="GO" id="GO:0006281">
    <property type="term" value="P:DNA repair"/>
    <property type="evidence" value="ECO:0007669"/>
    <property type="project" value="TreeGrafter"/>
</dbReference>
<dbReference type="SUPFAM" id="SSF56784">
    <property type="entry name" value="HAD-like"/>
    <property type="match status" value="1"/>
</dbReference>
<protein>
    <submittedName>
        <fullName evidence="1">HAD family hydrolase</fullName>
    </submittedName>
</protein>
<dbReference type="AlphaFoldDB" id="A0A3E0W343"/>
<evidence type="ECO:0000313" key="2">
    <source>
        <dbReference type="Proteomes" id="UP000256541"/>
    </source>
</evidence>
<gene>
    <name evidence="1" type="ORF">B7R22_05800</name>
</gene>
<dbReference type="Gene3D" id="1.10.150.240">
    <property type="entry name" value="Putative phosphatase, domain 2"/>
    <property type="match status" value="1"/>
</dbReference>
<dbReference type="Gene3D" id="3.40.50.1000">
    <property type="entry name" value="HAD superfamily/HAD-like"/>
    <property type="match status" value="1"/>
</dbReference>
<organism evidence="1 2">
    <name type="scientific">Subtercola boreus</name>
    <dbReference type="NCBI Taxonomy" id="120213"/>
    <lineage>
        <taxon>Bacteria</taxon>
        <taxon>Bacillati</taxon>
        <taxon>Actinomycetota</taxon>
        <taxon>Actinomycetes</taxon>
        <taxon>Micrococcales</taxon>
        <taxon>Microbacteriaceae</taxon>
        <taxon>Subtercola</taxon>
    </lineage>
</organism>
<dbReference type="SFLD" id="SFLDG01135">
    <property type="entry name" value="C1.5.6:_HAD__Beta-PGM__Phospha"/>
    <property type="match status" value="1"/>
</dbReference>
<dbReference type="InterPro" id="IPR006439">
    <property type="entry name" value="HAD-SF_hydro_IA"/>
</dbReference>
<dbReference type="EMBL" id="NBXB01000017">
    <property type="protein sequence ID" value="RFA15933.1"/>
    <property type="molecule type" value="Genomic_DNA"/>
</dbReference>